<keyword evidence="2" id="KW-0520">NAD</keyword>
<dbReference type="EMBL" id="UINC01001148">
    <property type="protein sequence ID" value="SUZ72247.1"/>
    <property type="molecule type" value="Genomic_DNA"/>
</dbReference>
<dbReference type="Gene3D" id="3.40.50.720">
    <property type="entry name" value="NAD(P)-binding Rossmann-like Domain"/>
    <property type="match status" value="2"/>
</dbReference>
<proteinExistence type="predicted"/>
<dbReference type="GO" id="GO:0051287">
    <property type="term" value="F:NAD binding"/>
    <property type="evidence" value="ECO:0007669"/>
    <property type="project" value="InterPro"/>
</dbReference>
<dbReference type="Pfam" id="PF02826">
    <property type="entry name" value="2-Hacid_dh_C"/>
    <property type="match status" value="1"/>
</dbReference>
<protein>
    <recommendedName>
        <fullName evidence="3">D-isomer specific 2-hydroxyacid dehydrogenase NAD-binding domain-containing protein</fullName>
    </recommendedName>
</protein>
<dbReference type="InterPro" id="IPR036291">
    <property type="entry name" value="NAD(P)-bd_dom_sf"/>
</dbReference>
<evidence type="ECO:0000313" key="4">
    <source>
        <dbReference type="EMBL" id="SUZ72247.1"/>
    </source>
</evidence>
<evidence type="ECO:0000256" key="2">
    <source>
        <dbReference type="ARBA" id="ARBA00023027"/>
    </source>
</evidence>
<dbReference type="PANTHER" id="PTHR43333">
    <property type="entry name" value="2-HACID_DH_C DOMAIN-CONTAINING PROTEIN"/>
    <property type="match status" value="1"/>
</dbReference>
<dbReference type="SUPFAM" id="SSF51735">
    <property type="entry name" value="NAD(P)-binding Rossmann-fold domains"/>
    <property type="match status" value="1"/>
</dbReference>
<keyword evidence="1" id="KW-0560">Oxidoreductase</keyword>
<accession>A0A381Q287</accession>
<dbReference type="AlphaFoldDB" id="A0A381Q287"/>
<evidence type="ECO:0000256" key="1">
    <source>
        <dbReference type="ARBA" id="ARBA00023002"/>
    </source>
</evidence>
<evidence type="ECO:0000259" key="3">
    <source>
        <dbReference type="Pfam" id="PF02826"/>
    </source>
</evidence>
<dbReference type="CDD" id="cd05300">
    <property type="entry name" value="2-Hacid_dh_1"/>
    <property type="match status" value="1"/>
</dbReference>
<gene>
    <name evidence="4" type="ORF">METZ01_LOCUS25101</name>
</gene>
<sequence length="318" mass="35697">MKICISELTFNSFEDVFNESLLKDDILLLNREGKLARGEGHPEVVFVSYEIMFKMLRDPVYKNNFLELIDGCKFIQASWAGIESEAAQELIKIPDLFSHGGGVHAITIGTYVFAQILRKVKDIDAHIELQKNKEWKQMTSVAELTDMVLGVAGYGGIGQEVARLGKAFRMEVLATKRTPVSSDNLDRLYKPSDLNEMLSHCDFVVNCLPVTEDTLKAFSSEQFKAMKSSSMFINVGRGETVSEDDLHEALTSGEIECAALDVTDPEPLDKNSPLWELENCFITPHDSAWGPRAPERAVELFLLNLERYKKGDKLQNLV</sequence>
<reference evidence="4" key="1">
    <citation type="submission" date="2018-05" db="EMBL/GenBank/DDBJ databases">
        <authorList>
            <person name="Lanie J.A."/>
            <person name="Ng W.-L."/>
            <person name="Kazmierczak K.M."/>
            <person name="Andrzejewski T.M."/>
            <person name="Davidsen T.M."/>
            <person name="Wayne K.J."/>
            <person name="Tettelin H."/>
            <person name="Glass J.I."/>
            <person name="Rusch D."/>
            <person name="Podicherti R."/>
            <person name="Tsui H.-C.T."/>
            <person name="Winkler M.E."/>
        </authorList>
    </citation>
    <scope>NUCLEOTIDE SEQUENCE</scope>
</reference>
<dbReference type="GO" id="GO:0016491">
    <property type="term" value="F:oxidoreductase activity"/>
    <property type="evidence" value="ECO:0007669"/>
    <property type="project" value="UniProtKB-KW"/>
</dbReference>
<feature type="domain" description="D-isomer specific 2-hydroxyacid dehydrogenase NAD-binding" evidence="3">
    <location>
        <begin position="114"/>
        <end position="285"/>
    </location>
</feature>
<name>A0A381Q287_9ZZZZ</name>
<organism evidence="4">
    <name type="scientific">marine metagenome</name>
    <dbReference type="NCBI Taxonomy" id="408172"/>
    <lineage>
        <taxon>unclassified sequences</taxon>
        <taxon>metagenomes</taxon>
        <taxon>ecological metagenomes</taxon>
    </lineage>
</organism>
<dbReference type="PANTHER" id="PTHR43333:SF1">
    <property type="entry name" value="D-ISOMER SPECIFIC 2-HYDROXYACID DEHYDROGENASE NAD-BINDING DOMAIN-CONTAINING PROTEIN"/>
    <property type="match status" value="1"/>
</dbReference>
<dbReference type="InterPro" id="IPR006140">
    <property type="entry name" value="D-isomer_DH_NAD-bd"/>
</dbReference>